<dbReference type="OrthoDB" id="9782305at2"/>
<comment type="caution">
    <text evidence="9">The sequence shown here is derived from an EMBL/GenBank/DDBJ whole genome shotgun (WGS) entry which is preliminary data.</text>
</comment>
<evidence type="ECO:0000256" key="2">
    <source>
        <dbReference type="ARBA" id="ARBA00007935"/>
    </source>
</evidence>
<protein>
    <submittedName>
        <fullName evidence="9">Iron ABC transporter permease</fullName>
    </submittedName>
</protein>
<keyword evidence="4" id="KW-1003">Cell membrane</keyword>
<keyword evidence="10" id="KW-1185">Reference proteome</keyword>
<dbReference type="SUPFAM" id="SSF81345">
    <property type="entry name" value="ABC transporter involved in vitamin B12 uptake, BtuC"/>
    <property type="match status" value="1"/>
</dbReference>
<keyword evidence="5 8" id="KW-0812">Transmembrane</keyword>
<feature type="transmembrane region" description="Helical" evidence="8">
    <location>
        <begin position="124"/>
        <end position="146"/>
    </location>
</feature>
<name>A0A7J5BP86_9MICO</name>
<keyword evidence="7 8" id="KW-0472">Membrane</keyword>
<reference evidence="9 10" key="1">
    <citation type="submission" date="2019-09" db="EMBL/GenBank/DDBJ databases">
        <title>Phylogeny of genus Pseudoclavibacter and closely related genus.</title>
        <authorList>
            <person name="Li Y."/>
        </authorList>
    </citation>
    <scope>NUCLEOTIDE SEQUENCE [LARGE SCALE GENOMIC DNA]</scope>
    <source>
        <strain evidence="9 10">DSM 23821</strain>
    </source>
</reference>
<evidence type="ECO:0000256" key="4">
    <source>
        <dbReference type="ARBA" id="ARBA00022475"/>
    </source>
</evidence>
<feature type="transmembrane region" description="Helical" evidence="8">
    <location>
        <begin position="167"/>
        <end position="191"/>
    </location>
</feature>
<organism evidence="9 10">
    <name type="scientific">Pseudoclavibacter chungangensis</name>
    <dbReference type="NCBI Taxonomy" id="587635"/>
    <lineage>
        <taxon>Bacteria</taxon>
        <taxon>Bacillati</taxon>
        <taxon>Actinomycetota</taxon>
        <taxon>Actinomycetes</taxon>
        <taxon>Micrococcales</taxon>
        <taxon>Microbacteriaceae</taxon>
        <taxon>Pseudoclavibacter</taxon>
    </lineage>
</organism>
<dbReference type="InterPro" id="IPR000522">
    <property type="entry name" value="ABC_transptr_permease_BtuC"/>
</dbReference>
<gene>
    <name evidence="9" type="ORF">F8O01_13460</name>
</gene>
<comment type="similarity">
    <text evidence="2">Belongs to the binding-protein-dependent transport system permease family. FecCD subfamily.</text>
</comment>
<dbReference type="AlphaFoldDB" id="A0A7J5BP86"/>
<accession>A0A7J5BP86</accession>
<dbReference type="CDD" id="cd06550">
    <property type="entry name" value="TM_ABC_iron-siderophores_like"/>
    <property type="match status" value="1"/>
</dbReference>
<feature type="transmembrane region" description="Helical" evidence="8">
    <location>
        <begin position="77"/>
        <end position="98"/>
    </location>
</feature>
<proteinExistence type="inferred from homology"/>
<evidence type="ECO:0000256" key="7">
    <source>
        <dbReference type="ARBA" id="ARBA00023136"/>
    </source>
</evidence>
<feature type="transmembrane region" description="Helical" evidence="8">
    <location>
        <begin position="211"/>
        <end position="227"/>
    </location>
</feature>
<evidence type="ECO:0000256" key="5">
    <source>
        <dbReference type="ARBA" id="ARBA00022692"/>
    </source>
</evidence>
<dbReference type="Proteomes" id="UP000467240">
    <property type="component" value="Unassembled WGS sequence"/>
</dbReference>
<keyword evidence="3" id="KW-0813">Transport</keyword>
<feature type="transmembrane region" description="Helical" evidence="8">
    <location>
        <begin position="239"/>
        <end position="257"/>
    </location>
</feature>
<comment type="subcellular location">
    <subcellularLocation>
        <location evidence="1">Cell membrane</location>
        <topology evidence="1">Multi-pass membrane protein</topology>
    </subcellularLocation>
</comment>
<dbReference type="GO" id="GO:0005886">
    <property type="term" value="C:plasma membrane"/>
    <property type="evidence" value="ECO:0007669"/>
    <property type="project" value="UniProtKB-SubCell"/>
</dbReference>
<evidence type="ECO:0000256" key="8">
    <source>
        <dbReference type="SAM" id="Phobius"/>
    </source>
</evidence>
<dbReference type="Pfam" id="PF01032">
    <property type="entry name" value="FecCD"/>
    <property type="match status" value="1"/>
</dbReference>
<dbReference type="RefSeq" id="WP_158041473.1">
    <property type="nucleotide sequence ID" value="NZ_JACCFV010000001.1"/>
</dbReference>
<dbReference type="PANTHER" id="PTHR30472">
    <property type="entry name" value="FERRIC ENTEROBACTIN TRANSPORT SYSTEM PERMEASE PROTEIN"/>
    <property type="match status" value="1"/>
</dbReference>
<dbReference type="PANTHER" id="PTHR30472:SF70">
    <property type="entry name" value="MOLYBDATE IMPORT SYSTEM PERMEASE PROTEIN MOLB"/>
    <property type="match status" value="1"/>
</dbReference>
<evidence type="ECO:0000313" key="9">
    <source>
        <dbReference type="EMBL" id="KAB1654557.1"/>
    </source>
</evidence>
<sequence length="265" mass="26888">MVGAGLATAGAAFQSLFSNPLATPDTLGVTAGASVGAVIAMLLSLPILGVQLVSLLFGIVAVGLTMLIARQRGRSSIVMLVLAGVVVAALANAGPSVLKLVADPNDKLPQITYWLMGSLAGADMGNIAIGAPLVLVGVGIIFVLRWRLNVLALGDDEAKASGTNVRAMRITIIIAATLVTASSVSMCGQVGWIGLLVPHCARMLCGSNNRLVVPTSILLGASFLVVIDALSRSVSASEIPISVLTAFVGAPVFIVLLRRTGGTAV</sequence>
<dbReference type="EMBL" id="WBJZ01000018">
    <property type="protein sequence ID" value="KAB1654557.1"/>
    <property type="molecule type" value="Genomic_DNA"/>
</dbReference>
<dbReference type="GO" id="GO:0033214">
    <property type="term" value="P:siderophore-iron import into cell"/>
    <property type="evidence" value="ECO:0007669"/>
    <property type="project" value="TreeGrafter"/>
</dbReference>
<keyword evidence="6 8" id="KW-1133">Transmembrane helix</keyword>
<dbReference type="InterPro" id="IPR037294">
    <property type="entry name" value="ABC_BtuC-like"/>
</dbReference>
<feature type="transmembrane region" description="Helical" evidence="8">
    <location>
        <begin position="34"/>
        <end position="65"/>
    </location>
</feature>
<evidence type="ECO:0000256" key="1">
    <source>
        <dbReference type="ARBA" id="ARBA00004651"/>
    </source>
</evidence>
<evidence type="ECO:0000256" key="3">
    <source>
        <dbReference type="ARBA" id="ARBA00022448"/>
    </source>
</evidence>
<evidence type="ECO:0000256" key="6">
    <source>
        <dbReference type="ARBA" id="ARBA00022989"/>
    </source>
</evidence>
<dbReference type="Gene3D" id="1.10.3470.10">
    <property type="entry name" value="ABC transporter involved in vitamin B12 uptake, BtuC"/>
    <property type="match status" value="1"/>
</dbReference>
<evidence type="ECO:0000313" key="10">
    <source>
        <dbReference type="Proteomes" id="UP000467240"/>
    </source>
</evidence>
<dbReference type="GO" id="GO:0022857">
    <property type="term" value="F:transmembrane transporter activity"/>
    <property type="evidence" value="ECO:0007669"/>
    <property type="project" value="InterPro"/>
</dbReference>